<sequence>MTGVVWLRRDLRVRDHPALCAAATEGPIVPLVVLDPRLTQDSPRFQSYLHAVRALREDLDGLVVRVGDPRDVVPAVCAEARAGAVHVSAEVTPYGRHRDAAVRLALARAGVEWIATGSPYAVTPGRVRTRAGMPFHVFTPFARAWRDSPVPSPPDPPARVRYTRVVSADLPETGTATHPVPVTEAQARARWQEFLTDEIAGYGRDRDRPDHEATSRLSTALKLGSIHPRTLLSDLRSRAATRSDGVERFITELAWREFYADVLWHHPRSAWHDLKDSLHGMQYDHPETNPLAAQHLSAWQAGRTGYPFVDAGMRQLRAEGWMHNRVRMVTASFLTKDLHIWWPHGARHFLDLLRDGDLASNSHGWQWVAGTGTDAAPYFRIFNPVTQGLRFDPDGAYVRRYVPELAHLPGAAAHEPWKHPGPHVAGYPPRIVDHAAERQEALDRYAARGANP</sequence>
<evidence type="ECO:0000259" key="5">
    <source>
        <dbReference type="PROSITE" id="PS51645"/>
    </source>
</evidence>
<feature type="domain" description="Photolyase/cryptochrome alpha/beta" evidence="5">
    <location>
        <begin position="1"/>
        <end position="121"/>
    </location>
</feature>
<keyword evidence="7" id="KW-1185">Reference proteome</keyword>
<dbReference type="SUPFAM" id="SSF52425">
    <property type="entry name" value="Cryptochrome/photolyase, N-terminal domain"/>
    <property type="match status" value="1"/>
</dbReference>
<dbReference type="PROSITE" id="PS51645">
    <property type="entry name" value="PHR_CRY_ALPHA_BETA"/>
    <property type="match status" value="1"/>
</dbReference>
<dbReference type="PRINTS" id="PR00147">
    <property type="entry name" value="DNAPHOTLYASE"/>
</dbReference>
<dbReference type="EC" id="4.1.99.3" evidence="6"/>
<dbReference type="GO" id="GO:0003677">
    <property type="term" value="F:DNA binding"/>
    <property type="evidence" value="ECO:0007669"/>
    <property type="project" value="TreeGrafter"/>
</dbReference>
<evidence type="ECO:0000313" key="7">
    <source>
        <dbReference type="Proteomes" id="UP000035763"/>
    </source>
</evidence>
<dbReference type="Gene3D" id="1.25.40.80">
    <property type="match status" value="1"/>
</dbReference>
<evidence type="ECO:0000256" key="2">
    <source>
        <dbReference type="ARBA" id="ARBA00022827"/>
    </source>
</evidence>
<feature type="binding site" evidence="3">
    <location>
        <begin position="355"/>
        <end position="357"/>
    </location>
    <ligand>
        <name>FAD</name>
        <dbReference type="ChEBI" id="CHEBI:57692"/>
    </ligand>
</feature>
<feature type="binding site" evidence="3">
    <location>
        <begin position="252"/>
        <end position="259"/>
    </location>
    <ligand>
        <name>FAD</name>
        <dbReference type="ChEBI" id="CHEBI:57692"/>
    </ligand>
</feature>
<dbReference type="PANTHER" id="PTHR11455">
    <property type="entry name" value="CRYPTOCHROME"/>
    <property type="match status" value="1"/>
</dbReference>
<feature type="binding site" evidence="3">
    <location>
        <begin position="214"/>
        <end position="218"/>
    </location>
    <ligand>
        <name>FAD</name>
        <dbReference type="ChEBI" id="CHEBI:57692"/>
    </ligand>
</feature>
<accession>W6K4L7</accession>
<name>W6K4L7_9MICO</name>
<dbReference type="InterPro" id="IPR036134">
    <property type="entry name" value="Crypto/Photolyase_FAD-like_sf"/>
</dbReference>
<dbReference type="SUPFAM" id="SSF48173">
    <property type="entry name" value="Cryptochrome/photolyase FAD-binding domain"/>
    <property type="match status" value="1"/>
</dbReference>
<dbReference type="Proteomes" id="UP000035763">
    <property type="component" value="Unassembled WGS sequence"/>
</dbReference>
<proteinExistence type="inferred from homology"/>
<dbReference type="InterPro" id="IPR002081">
    <property type="entry name" value="Cryptochrome/DNA_photolyase_1"/>
</dbReference>
<organism evidence="6 7">
    <name type="scientific">Nostocoides australiense Ben110</name>
    <dbReference type="NCBI Taxonomy" id="1193182"/>
    <lineage>
        <taxon>Bacteria</taxon>
        <taxon>Bacillati</taxon>
        <taxon>Actinomycetota</taxon>
        <taxon>Actinomycetes</taxon>
        <taxon>Micrococcales</taxon>
        <taxon>Intrasporangiaceae</taxon>
        <taxon>Nostocoides</taxon>
    </lineage>
</organism>
<dbReference type="AlphaFoldDB" id="W6K4L7"/>
<dbReference type="Pfam" id="PF00875">
    <property type="entry name" value="DNA_photolyase"/>
    <property type="match status" value="1"/>
</dbReference>
<protein>
    <submittedName>
        <fullName evidence="6">Deoxyribodipyrimidine photo-lyase</fullName>
        <ecNumber evidence="6">4.1.99.3</ecNumber>
    </submittedName>
</protein>
<dbReference type="Pfam" id="PF03441">
    <property type="entry name" value="FAD_binding_7"/>
    <property type="match status" value="1"/>
</dbReference>
<dbReference type="OrthoDB" id="9772484at2"/>
<dbReference type="GO" id="GO:0071949">
    <property type="term" value="F:FAD binding"/>
    <property type="evidence" value="ECO:0007669"/>
    <property type="project" value="TreeGrafter"/>
</dbReference>
<dbReference type="GO" id="GO:0009416">
    <property type="term" value="P:response to light stimulus"/>
    <property type="evidence" value="ECO:0007669"/>
    <property type="project" value="TreeGrafter"/>
</dbReference>
<dbReference type="InterPro" id="IPR014729">
    <property type="entry name" value="Rossmann-like_a/b/a_fold"/>
</dbReference>
<dbReference type="InterPro" id="IPR036155">
    <property type="entry name" value="Crypto/Photolyase_N_sf"/>
</dbReference>
<comment type="caution">
    <text evidence="6">The sequence shown here is derived from an EMBL/GenBank/DDBJ whole genome shotgun (WGS) entry which is preliminary data.</text>
</comment>
<dbReference type="PANTHER" id="PTHR11455:SF9">
    <property type="entry name" value="CRYPTOCHROME CIRCADIAN CLOCK 5 ISOFORM X1"/>
    <property type="match status" value="1"/>
</dbReference>
<dbReference type="InterPro" id="IPR006050">
    <property type="entry name" value="DNA_photolyase_N"/>
</dbReference>
<evidence type="ECO:0000256" key="1">
    <source>
        <dbReference type="ARBA" id="ARBA00022630"/>
    </source>
</evidence>
<dbReference type="Gene3D" id="3.40.50.620">
    <property type="entry name" value="HUPs"/>
    <property type="match status" value="1"/>
</dbReference>
<dbReference type="EMBL" id="CAJA01000483">
    <property type="protein sequence ID" value="CCH75234.1"/>
    <property type="molecule type" value="Genomic_DNA"/>
</dbReference>
<gene>
    <name evidence="6" type="primary">phr</name>
    <name evidence="6" type="ORF">BN11_580012</name>
</gene>
<dbReference type="STRING" id="1193182.BN11_580012"/>
<keyword evidence="2 3" id="KW-0274">FAD</keyword>
<evidence type="ECO:0000256" key="4">
    <source>
        <dbReference type="RuleBase" id="RU004182"/>
    </source>
</evidence>
<comment type="similarity">
    <text evidence="4">Belongs to the DNA photolyase family.</text>
</comment>
<feature type="binding site" evidence="3">
    <location>
        <position position="249"/>
    </location>
    <ligand>
        <name>FAD</name>
        <dbReference type="ChEBI" id="CHEBI:57692"/>
    </ligand>
</feature>
<dbReference type="GO" id="GO:0003904">
    <property type="term" value="F:deoxyribodipyrimidine photo-lyase activity"/>
    <property type="evidence" value="ECO:0007669"/>
    <property type="project" value="UniProtKB-EC"/>
</dbReference>
<evidence type="ECO:0000256" key="3">
    <source>
        <dbReference type="PIRSR" id="PIRSR602081-1"/>
    </source>
</evidence>
<keyword evidence="4" id="KW-0157">Chromophore</keyword>
<feature type="binding site" evidence="3">
    <location>
        <position position="202"/>
    </location>
    <ligand>
        <name>FAD</name>
        <dbReference type="ChEBI" id="CHEBI:57692"/>
    </ligand>
</feature>
<comment type="cofactor">
    <cofactor evidence="3">
        <name>FAD</name>
        <dbReference type="ChEBI" id="CHEBI:57692"/>
    </cofactor>
    <text evidence="3">Binds 1 FAD per subunit.</text>
</comment>
<dbReference type="InterPro" id="IPR005101">
    <property type="entry name" value="Cryptochr/Photolyase_FAD-bd"/>
</dbReference>
<evidence type="ECO:0000313" key="6">
    <source>
        <dbReference type="EMBL" id="CCH75234.1"/>
    </source>
</evidence>
<keyword evidence="1 3" id="KW-0285">Flavoprotein</keyword>
<reference evidence="6 7" key="1">
    <citation type="journal article" date="2013" name="ISME J.">
        <title>A metabolic model for members of the genus Tetrasphaera involved in enhanced biological phosphorus removal.</title>
        <authorList>
            <person name="Kristiansen R."/>
            <person name="Nguyen H.T.T."/>
            <person name="Saunders A.M."/>
            <person name="Nielsen J.L."/>
            <person name="Wimmer R."/>
            <person name="Le V.Q."/>
            <person name="McIlroy S.J."/>
            <person name="Petrovski S."/>
            <person name="Seviour R.J."/>
            <person name="Calteau A."/>
            <person name="Nielsen K.L."/>
            <person name="Nielsen P.H."/>
        </authorList>
    </citation>
    <scope>NUCLEOTIDE SEQUENCE [LARGE SCALE GENOMIC DNA]</scope>
    <source>
        <strain evidence="6 7">Ben110</strain>
    </source>
</reference>
<dbReference type="RefSeq" id="WP_048695551.1">
    <property type="nucleotide sequence ID" value="NZ_HG764815.1"/>
</dbReference>
<keyword evidence="6" id="KW-0456">Lyase</keyword>
<dbReference type="Gene3D" id="1.10.579.10">
    <property type="entry name" value="DNA Cyclobutane Dipyrimidine Photolyase, subunit A, domain 3"/>
    <property type="match status" value="1"/>
</dbReference>